<protein>
    <submittedName>
        <fullName evidence="1">Uncharacterized protein</fullName>
    </submittedName>
</protein>
<organism evidence="1 2">
    <name type="scientific">Pseudomonas phage Bjorn</name>
    <dbReference type="NCBI Taxonomy" id="2079288"/>
    <lineage>
        <taxon>Viruses</taxon>
        <taxon>Duplodnaviria</taxon>
        <taxon>Heunggongvirae</taxon>
        <taxon>Uroviricota</taxon>
        <taxon>Caudoviricetes</taxon>
        <taxon>Bjornvirus</taxon>
        <taxon>Bjornvirus bjorn</taxon>
    </lineage>
</organism>
<evidence type="ECO:0000313" key="2">
    <source>
        <dbReference type="Proteomes" id="UP000240564"/>
    </source>
</evidence>
<evidence type="ECO:0000313" key="1">
    <source>
        <dbReference type="EMBL" id="AUV61774.1"/>
    </source>
</evidence>
<accession>A0A2K9VHF6</accession>
<gene>
    <name evidence="1" type="ORF">PsPhBjorn_gp42</name>
</gene>
<sequence length="91" mass="10412">MSEVTPDMIVKESRDYLIIAAPTLWREQGRETSRDTGNYAILNKQYHVVEAWANNLPLAHQILDQVQGQLTKIKDEQDAKVVSMFPKNNAE</sequence>
<dbReference type="EMBL" id="MG775259">
    <property type="protein sequence ID" value="AUV61774.1"/>
    <property type="molecule type" value="Genomic_DNA"/>
</dbReference>
<proteinExistence type="predicted"/>
<name>A0A2K9VHF6_9CAUD</name>
<dbReference type="Proteomes" id="UP000240564">
    <property type="component" value="Segment"/>
</dbReference>
<reference evidence="1 2" key="1">
    <citation type="submission" date="2018-01" db="EMBL/GenBank/DDBJ databases">
        <title>Pseudomonas phages infecting Pseudomonas sp. isolated from Prunus avium.</title>
        <authorList>
            <person name="Colberg O."/>
            <person name="Byth Carstens A."/>
        </authorList>
    </citation>
    <scope>NUCLEOTIDE SEQUENCE [LARGE SCALE GENOMIC DNA]</scope>
</reference>
<keyword evidence="2" id="KW-1185">Reference proteome</keyword>